<organism evidence="1">
    <name type="scientific">Siphoviridae sp. ctOkv13</name>
    <dbReference type="NCBI Taxonomy" id="2826314"/>
    <lineage>
        <taxon>Viruses</taxon>
        <taxon>Duplodnaviria</taxon>
        <taxon>Heunggongvirae</taxon>
        <taxon>Uroviricota</taxon>
        <taxon>Caudoviricetes</taxon>
    </lineage>
</organism>
<reference evidence="1" key="1">
    <citation type="journal article" date="2021" name="Proc. Natl. Acad. Sci. U.S.A.">
        <title>A Catalog of Tens of Thousands of Viruses from Human Metagenomes Reveals Hidden Associations with Chronic Diseases.</title>
        <authorList>
            <person name="Tisza M.J."/>
            <person name="Buck C.B."/>
        </authorList>
    </citation>
    <scope>NUCLEOTIDE SEQUENCE</scope>
    <source>
        <strain evidence="1">CtOkv13</strain>
    </source>
</reference>
<sequence>MKEASNRAMEYIKANLTADAKAFITKNGKDIAE</sequence>
<accession>A0A8S5M326</accession>
<name>A0A8S5M326_9CAUD</name>
<dbReference type="EMBL" id="BK014805">
    <property type="protein sequence ID" value="DAD76590.1"/>
    <property type="molecule type" value="Genomic_DNA"/>
</dbReference>
<proteinExistence type="predicted"/>
<protein>
    <submittedName>
        <fullName evidence="1">Uncharacterized protein</fullName>
    </submittedName>
</protein>
<evidence type="ECO:0000313" key="1">
    <source>
        <dbReference type="EMBL" id="DAD76590.1"/>
    </source>
</evidence>